<dbReference type="Pfam" id="PF06923">
    <property type="entry name" value="GutM"/>
    <property type="match status" value="1"/>
</dbReference>
<protein>
    <recommendedName>
        <fullName evidence="3">Transcriptional regulator</fullName>
    </recommendedName>
</protein>
<proteinExistence type="predicted"/>
<dbReference type="AlphaFoldDB" id="A0A4P5PGZ8"/>
<reference evidence="2" key="1">
    <citation type="submission" date="2019-02" db="EMBL/GenBank/DDBJ databases">
        <title>Draft genome sequence of Enterococcus sp. Gos25-1.</title>
        <authorList>
            <person name="Tanaka N."/>
            <person name="Shiwa Y."/>
            <person name="Fujita N."/>
        </authorList>
    </citation>
    <scope>NUCLEOTIDE SEQUENCE [LARGE SCALE GENOMIC DNA]</scope>
    <source>
        <strain evidence="2">Gos25-1</strain>
    </source>
</reference>
<dbReference type="InterPro" id="IPR009693">
    <property type="entry name" value="Glucitol_operon_activator"/>
</dbReference>
<gene>
    <name evidence="1" type="ORF">NRIC_35920</name>
</gene>
<comment type="caution">
    <text evidence="1">The sequence shown here is derived from an EMBL/GenBank/DDBJ whole genome shotgun (WGS) entry which is preliminary data.</text>
</comment>
<evidence type="ECO:0008006" key="3">
    <source>
        <dbReference type="Google" id="ProtNLM"/>
    </source>
</evidence>
<dbReference type="RefSeq" id="WP_175580152.1">
    <property type="nucleotide sequence ID" value="NZ_BJCC01000036.1"/>
</dbReference>
<evidence type="ECO:0000313" key="1">
    <source>
        <dbReference type="EMBL" id="GCF95701.1"/>
    </source>
</evidence>
<dbReference type="EMBL" id="BJCC01000036">
    <property type="protein sequence ID" value="GCF95701.1"/>
    <property type="molecule type" value="Genomic_DNA"/>
</dbReference>
<sequence>MSLMVSGALIFFIVNGLLSYLQMNDLRHSIQSMKKRQETCVVTIGKAKSGYSFKKGAIIIVALSEQNRVLDFHELVGRTVFSRTKQVSQLVGCSIQEVHEYLSNAKDFRKKAFEDALKNANRALI</sequence>
<accession>A0A4P5PGZ8</accession>
<keyword evidence="2" id="KW-1185">Reference proteome</keyword>
<evidence type="ECO:0000313" key="2">
    <source>
        <dbReference type="Proteomes" id="UP000290567"/>
    </source>
</evidence>
<organism evidence="1 2">
    <name type="scientific">Enterococcus florum</name>
    <dbReference type="NCBI Taxonomy" id="2480627"/>
    <lineage>
        <taxon>Bacteria</taxon>
        <taxon>Bacillati</taxon>
        <taxon>Bacillota</taxon>
        <taxon>Bacilli</taxon>
        <taxon>Lactobacillales</taxon>
        <taxon>Enterococcaceae</taxon>
        <taxon>Enterococcus</taxon>
    </lineage>
</organism>
<dbReference type="Proteomes" id="UP000290567">
    <property type="component" value="Unassembled WGS sequence"/>
</dbReference>
<name>A0A4P5PGZ8_9ENTE</name>